<comment type="caution">
    <text evidence="2">The sequence shown here is derived from an EMBL/GenBank/DDBJ whole genome shotgun (WGS) entry which is preliminary data.</text>
</comment>
<evidence type="ECO:0000313" key="3">
    <source>
        <dbReference type="Proteomes" id="UP001500064"/>
    </source>
</evidence>
<evidence type="ECO:0000256" key="1">
    <source>
        <dbReference type="SAM" id="MobiDB-lite"/>
    </source>
</evidence>
<gene>
    <name evidence="2" type="ORF">GCM10009733_024240</name>
</gene>
<reference evidence="3" key="1">
    <citation type="journal article" date="2019" name="Int. J. Syst. Evol. Microbiol.">
        <title>The Global Catalogue of Microorganisms (GCM) 10K type strain sequencing project: providing services to taxonomists for standard genome sequencing and annotation.</title>
        <authorList>
            <consortium name="The Broad Institute Genomics Platform"/>
            <consortium name="The Broad Institute Genome Sequencing Center for Infectious Disease"/>
            <person name="Wu L."/>
            <person name="Ma J."/>
        </authorList>
    </citation>
    <scope>NUCLEOTIDE SEQUENCE [LARGE SCALE GENOMIC DNA]</scope>
    <source>
        <strain evidence="3">JCM 13929</strain>
    </source>
</reference>
<proteinExistence type="predicted"/>
<dbReference type="EMBL" id="BAAAMU010000013">
    <property type="protein sequence ID" value="GAA1626658.1"/>
    <property type="molecule type" value="Genomic_DNA"/>
</dbReference>
<feature type="compositionally biased region" description="Basic and acidic residues" evidence="1">
    <location>
        <begin position="71"/>
        <end position="81"/>
    </location>
</feature>
<protein>
    <submittedName>
        <fullName evidence="2">Uncharacterized protein</fullName>
    </submittedName>
</protein>
<feature type="compositionally biased region" description="Basic residues" evidence="1">
    <location>
        <begin position="55"/>
        <end position="70"/>
    </location>
</feature>
<organism evidence="2 3">
    <name type="scientific">Nonomuraea maheshkhaliensis</name>
    <dbReference type="NCBI Taxonomy" id="419590"/>
    <lineage>
        <taxon>Bacteria</taxon>
        <taxon>Bacillati</taxon>
        <taxon>Actinomycetota</taxon>
        <taxon>Actinomycetes</taxon>
        <taxon>Streptosporangiales</taxon>
        <taxon>Streptosporangiaceae</taxon>
        <taxon>Nonomuraea</taxon>
    </lineage>
</organism>
<evidence type="ECO:0000313" key="2">
    <source>
        <dbReference type="EMBL" id="GAA1626658.1"/>
    </source>
</evidence>
<feature type="region of interest" description="Disordered" evidence="1">
    <location>
        <begin position="38"/>
        <end position="86"/>
    </location>
</feature>
<keyword evidence="3" id="KW-1185">Reference proteome</keyword>
<accession>A0ABP4QX99</accession>
<sequence length="117" mass="12985">MVPHQHGIPPGGLGLSGESDQVGRLCEITDDRDVDAVTHAPTQAPGTDSFWGPRSRTHRARHHGQSHRRMHHEDLRHRQDRPQVVGHHNTSLLTEMITDLEARLTEPAAGDLLAEHA</sequence>
<feature type="region of interest" description="Disordered" evidence="1">
    <location>
        <begin position="1"/>
        <end position="20"/>
    </location>
</feature>
<name>A0ABP4QX99_9ACTN</name>
<dbReference type="Proteomes" id="UP001500064">
    <property type="component" value="Unassembled WGS sequence"/>
</dbReference>